<protein>
    <recommendedName>
        <fullName evidence="4">Protection of telomeres protein 1</fullName>
    </recommendedName>
</protein>
<feature type="domain" description="Telomeric single stranded DNA binding POT1/Cdc13" evidence="10">
    <location>
        <begin position="371"/>
        <end position="525"/>
    </location>
</feature>
<dbReference type="EMBL" id="MU150230">
    <property type="protein sequence ID" value="KAF9469263.1"/>
    <property type="molecule type" value="Genomic_DNA"/>
</dbReference>
<feature type="compositionally biased region" description="Basic and acidic residues" evidence="9">
    <location>
        <begin position="292"/>
        <end position="302"/>
    </location>
</feature>
<dbReference type="PANTHER" id="PTHR14513">
    <property type="entry name" value="PROTECTION OF TELOMERES 1"/>
    <property type="match status" value="1"/>
</dbReference>
<evidence type="ECO:0000256" key="3">
    <source>
        <dbReference type="ARBA" id="ARBA00008442"/>
    </source>
</evidence>
<keyword evidence="8" id="KW-0539">Nucleus</keyword>
<evidence type="ECO:0000256" key="9">
    <source>
        <dbReference type="SAM" id="MobiDB-lite"/>
    </source>
</evidence>
<comment type="subcellular location">
    <subcellularLocation>
        <location evidence="2">Chromosome</location>
        <location evidence="2">Telomere</location>
    </subcellularLocation>
    <subcellularLocation>
        <location evidence="1">Nucleus</location>
    </subcellularLocation>
</comment>
<evidence type="ECO:0000256" key="6">
    <source>
        <dbReference type="ARBA" id="ARBA00022895"/>
    </source>
</evidence>
<evidence type="ECO:0000256" key="7">
    <source>
        <dbReference type="ARBA" id="ARBA00023125"/>
    </source>
</evidence>
<dbReference type="AlphaFoldDB" id="A0A9P5YG05"/>
<accession>A0A9P5YG05</accession>
<reference evidence="12" key="1">
    <citation type="submission" date="2020-11" db="EMBL/GenBank/DDBJ databases">
        <authorList>
            <consortium name="DOE Joint Genome Institute"/>
            <person name="Ahrendt S."/>
            <person name="Riley R."/>
            <person name="Andreopoulos W."/>
            <person name="Labutti K."/>
            <person name="Pangilinan J."/>
            <person name="Ruiz-Duenas F.J."/>
            <person name="Barrasa J.M."/>
            <person name="Sanchez-Garcia M."/>
            <person name="Camarero S."/>
            <person name="Miyauchi S."/>
            <person name="Serrano A."/>
            <person name="Linde D."/>
            <person name="Babiker R."/>
            <person name="Drula E."/>
            <person name="Ayuso-Fernandez I."/>
            <person name="Pacheco R."/>
            <person name="Padilla G."/>
            <person name="Ferreira P."/>
            <person name="Barriuso J."/>
            <person name="Kellner H."/>
            <person name="Castanera R."/>
            <person name="Alfaro M."/>
            <person name="Ramirez L."/>
            <person name="Pisabarro A.G."/>
            <person name="Kuo A."/>
            <person name="Tritt A."/>
            <person name="Lipzen A."/>
            <person name="He G."/>
            <person name="Yan M."/>
            <person name="Ng V."/>
            <person name="Cullen D."/>
            <person name="Martin F."/>
            <person name="Rosso M.-N."/>
            <person name="Henrissat B."/>
            <person name="Hibbett D."/>
            <person name="Martinez A.T."/>
            <person name="Grigoriev I.V."/>
        </authorList>
    </citation>
    <scope>NUCLEOTIDE SEQUENCE</scope>
    <source>
        <strain evidence="12">CBS 247.69</strain>
    </source>
</reference>
<dbReference type="InterPro" id="IPR028389">
    <property type="entry name" value="POT1"/>
</dbReference>
<evidence type="ECO:0000259" key="10">
    <source>
        <dbReference type="Pfam" id="PF02765"/>
    </source>
</evidence>
<evidence type="ECO:0000256" key="1">
    <source>
        <dbReference type="ARBA" id="ARBA00004123"/>
    </source>
</evidence>
<name>A0A9P5YG05_9AGAR</name>
<evidence type="ECO:0000256" key="8">
    <source>
        <dbReference type="ARBA" id="ARBA00023242"/>
    </source>
</evidence>
<organism evidence="12 13">
    <name type="scientific">Collybia nuda</name>
    <dbReference type="NCBI Taxonomy" id="64659"/>
    <lineage>
        <taxon>Eukaryota</taxon>
        <taxon>Fungi</taxon>
        <taxon>Dikarya</taxon>
        <taxon>Basidiomycota</taxon>
        <taxon>Agaricomycotina</taxon>
        <taxon>Agaricomycetes</taxon>
        <taxon>Agaricomycetidae</taxon>
        <taxon>Agaricales</taxon>
        <taxon>Tricholomatineae</taxon>
        <taxon>Clitocybaceae</taxon>
        <taxon>Collybia</taxon>
    </lineage>
</organism>
<dbReference type="InterPro" id="IPR012340">
    <property type="entry name" value="NA-bd_OB-fold"/>
</dbReference>
<dbReference type="Gene3D" id="2.40.50.140">
    <property type="entry name" value="Nucleic acid-binding proteins"/>
    <property type="match status" value="3"/>
</dbReference>
<feature type="compositionally biased region" description="Polar residues" evidence="9">
    <location>
        <begin position="213"/>
        <end position="244"/>
    </location>
</feature>
<dbReference type="InterPro" id="IPR011564">
    <property type="entry name" value="Telomer_end-bd_POT1/Cdc13"/>
</dbReference>
<feature type="region of interest" description="Disordered" evidence="9">
    <location>
        <begin position="159"/>
        <end position="182"/>
    </location>
</feature>
<evidence type="ECO:0000313" key="12">
    <source>
        <dbReference type="EMBL" id="KAF9469263.1"/>
    </source>
</evidence>
<evidence type="ECO:0000259" key="11">
    <source>
        <dbReference type="Pfam" id="PF16686"/>
    </source>
</evidence>
<dbReference type="GO" id="GO:0010521">
    <property type="term" value="F:telomerase inhibitor activity"/>
    <property type="evidence" value="ECO:0007669"/>
    <property type="project" value="TreeGrafter"/>
</dbReference>
<keyword evidence="6" id="KW-0779">Telomere</keyword>
<dbReference type="GO" id="GO:0032210">
    <property type="term" value="P:regulation of telomere maintenance via telomerase"/>
    <property type="evidence" value="ECO:0007669"/>
    <property type="project" value="TreeGrafter"/>
</dbReference>
<sequence>MKHSLSTEIGSPSKRPRVFDTGELLFDDAKQERAAIDIYRNGNDDTGYLSGTIFMIWPVMGNKLKIIFEARPQGEGGRHKFDIEFTGTCANHFQELCLKTQDEVQLALKGATLELSGSQISTLKMKLLYTEGALVKLVKRRGDLHPINKIINTWIREKHPSPSNSLDIPGSEDWFSTPHHQASLEQNSKLIPETTETTALPVVNHPVTPPLSAASTDTKQQQQQFPNVSANINDTTSTYQTKSPRSYPPHSAKTRPDLQTNLPVQTLTKKQLRRAKKRNHGKSKLHTPLDLSTDRAVMDKNSESSFTPEQPRKDSTSSGSALSSTEFKFPTSKIATPSTMSNVGELTSAKPERPEIFALKAGLTTSRGDLYSAIDTLKVTKMVHLFGVVVSVTIPKMTIKGHFSCSLRIVDPSQIIIESFSTNEGFKINFFTEKYPQWLPCPALNDIVILRNIKIGEWNGLNGVGYADRFQWAVYSSKNGGVTHGDLQNVPRFRGLAGGYSGQLYSPFFEPAEEEIRYCLRLTDWWQAVERHRQGLCSDIHQVQVPSRARALREHRLISEVDPSIPPQGYFNCTVEVWYVHMNDNGVCSLYVTDYTANSSTIPCSQQWCPPRLSDFILKVEVWDSAVETARTMAKGEFYCIKNLRAVISTGGYLEGKLVENKIERLEETAVGQNGPLGALIERKKAWEEANPPVTNTFEFSLIENAPVNRHFTCAIEVVHVVPKTGYIYVTDYTSRAELLSPFSNEPWTVGLRGMVVKILLQEGQVEVSNIVVKGEYYLINNLRLKPSTVASQFLGYLGGNDDLVQKINVKKDNNKFDALLTRKASWRKAQICNQSNGYTTNSGPPTPTALTQSARKSGYTTISEVIADKRSTNKFRVEARIVDFYPPDPYDWVITHCTRCEKDLPKNLISCTICNDSEYEFRRYFYQIFLLLEDEHGHQLRVSINDNCSIFKGLKRADIRTNQQCYEALYTRIEPVFGSLIKALREKTNNMPVLSATPVISLIINSWDIEGEQKRAYCVASVEGEEDT</sequence>
<feature type="domain" description="Protection of telomeres protein 1 ssDNA-binding" evidence="11">
    <location>
        <begin position="565"/>
        <end position="663"/>
    </location>
</feature>
<evidence type="ECO:0000256" key="4">
    <source>
        <dbReference type="ARBA" id="ARBA00015253"/>
    </source>
</evidence>
<evidence type="ECO:0000256" key="2">
    <source>
        <dbReference type="ARBA" id="ARBA00004574"/>
    </source>
</evidence>
<feature type="compositionally biased region" description="Polar residues" evidence="9">
    <location>
        <begin position="257"/>
        <end position="269"/>
    </location>
</feature>
<comment type="similarity">
    <text evidence="3">Belongs to the telombin family.</text>
</comment>
<gene>
    <name evidence="12" type="ORF">BDZ94DRAFT_1244088</name>
</gene>
<evidence type="ECO:0000313" key="13">
    <source>
        <dbReference type="Proteomes" id="UP000807353"/>
    </source>
</evidence>
<dbReference type="Pfam" id="PF16686">
    <property type="entry name" value="POT1PC"/>
    <property type="match status" value="1"/>
</dbReference>
<dbReference type="SUPFAM" id="SSF50249">
    <property type="entry name" value="Nucleic acid-binding proteins"/>
    <property type="match status" value="2"/>
</dbReference>
<dbReference type="GO" id="GO:0098505">
    <property type="term" value="F:G-rich strand telomeric DNA binding"/>
    <property type="evidence" value="ECO:0007669"/>
    <property type="project" value="TreeGrafter"/>
</dbReference>
<feature type="region of interest" description="Disordered" evidence="9">
    <location>
        <begin position="199"/>
        <end position="324"/>
    </location>
</feature>
<dbReference type="InterPro" id="IPR032042">
    <property type="entry name" value="POT1PC"/>
</dbReference>
<comment type="caution">
    <text evidence="12">The sequence shown here is derived from an EMBL/GenBank/DDBJ whole genome shotgun (WGS) entry which is preliminary data.</text>
</comment>
<keyword evidence="5" id="KW-0158">Chromosome</keyword>
<keyword evidence="13" id="KW-1185">Reference proteome</keyword>
<dbReference type="GO" id="GO:0000783">
    <property type="term" value="C:nuclear telomere cap complex"/>
    <property type="evidence" value="ECO:0007669"/>
    <property type="project" value="TreeGrafter"/>
</dbReference>
<dbReference type="GO" id="GO:0016233">
    <property type="term" value="P:telomere capping"/>
    <property type="evidence" value="ECO:0007669"/>
    <property type="project" value="TreeGrafter"/>
</dbReference>
<dbReference type="OrthoDB" id="2186770at2759"/>
<dbReference type="Proteomes" id="UP000807353">
    <property type="component" value="Unassembled WGS sequence"/>
</dbReference>
<dbReference type="PANTHER" id="PTHR14513:SF0">
    <property type="entry name" value="PROTECTION OF TELOMERES PROTEIN 1"/>
    <property type="match status" value="1"/>
</dbReference>
<keyword evidence="7" id="KW-0238">DNA-binding</keyword>
<proteinExistence type="inferred from homology"/>
<feature type="compositionally biased region" description="Basic residues" evidence="9">
    <location>
        <begin position="270"/>
        <end position="285"/>
    </location>
</feature>
<dbReference type="Pfam" id="PF02765">
    <property type="entry name" value="POT1"/>
    <property type="match status" value="1"/>
</dbReference>
<evidence type="ECO:0000256" key="5">
    <source>
        <dbReference type="ARBA" id="ARBA00022454"/>
    </source>
</evidence>